<evidence type="ECO:0000256" key="3">
    <source>
        <dbReference type="ARBA" id="ARBA00022722"/>
    </source>
</evidence>
<dbReference type="SUPFAM" id="SSF143430">
    <property type="entry name" value="TTP0101/SSO1404-like"/>
    <property type="match status" value="1"/>
</dbReference>
<keyword evidence="8 9" id="KW-0051">Antiviral defense</keyword>
<keyword evidence="4 9" id="KW-0479">Metal-binding</keyword>
<dbReference type="PANTHER" id="PTHR34405">
    <property type="entry name" value="CRISPR-ASSOCIATED ENDORIBONUCLEASE CAS2"/>
    <property type="match status" value="1"/>
</dbReference>
<dbReference type="InterPro" id="IPR019199">
    <property type="entry name" value="Virulence_VapD/CRISPR_Cas2"/>
</dbReference>
<comment type="function">
    <text evidence="9">CRISPR (clustered regularly interspaced short palindromic repeat), is an adaptive immune system that provides protection against mobile genetic elements (viruses, transposable elements and conjugative plasmids). CRISPR clusters contain sequences complementary to antecedent mobile elements and target invading nucleic acids. CRISPR clusters are transcribed and processed into CRISPR RNA (crRNA). Functions as a ssRNA-specific endoribonuclease. Involved in the integration of spacer DNA into the CRISPR cassette.</text>
</comment>
<dbReference type="KEGG" id="aare:D3093_11960"/>
<proteinExistence type="inferred from homology"/>
<sequence>MLVLVCYDVSTETPAGRRRLRRVARACQDHGVRVQYSVFECTVDPAQWTALRASLLGLIEPRTDSLRFYLLGSSARHKVEHVGARTPTDLDGPLIL</sequence>
<evidence type="ECO:0000256" key="1">
    <source>
        <dbReference type="ARBA" id="ARBA00001946"/>
    </source>
</evidence>
<dbReference type="AlphaFoldDB" id="A0A4D8PJW1"/>
<dbReference type="Proteomes" id="UP000298595">
    <property type="component" value="Chromosome"/>
</dbReference>
<evidence type="ECO:0000256" key="9">
    <source>
        <dbReference type="HAMAP-Rule" id="MF_01471"/>
    </source>
</evidence>
<dbReference type="GO" id="GO:0051607">
    <property type="term" value="P:defense response to virus"/>
    <property type="evidence" value="ECO:0007669"/>
    <property type="project" value="UniProtKB-UniRule"/>
</dbReference>
<reference evidence="11 12" key="1">
    <citation type="submission" date="2018-09" db="EMBL/GenBank/DDBJ databases">
        <title>Whole genome based analysis of evolution and adaptive divergence in Indian and Brazilian strains of Azospirillum brasilense.</title>
        <authorList>
            <person name="Singh C."/>
            <person name="Tripathi A.K."/>
        </authorList>
    </citation>
    <scope>NUCLEOTIDE SEQUENCE [LARGE SCALE GENOMIC DNA]</scope>
    <source>
        <strain evidence="11 12">MTCC4035</strain>
    </source>
</reference>
<dbReference type="Gene3D" id="3.30.70.240">
    <property type="match status" value="1"/>
</dbReference>
<keyword evidence="3 9" id="KW-0540">Nuclease</keyword>
<comment type="similarity">
    <text evidence="2 9 10">Belongs to the CRISPR-associated endoribonuclease Cas2 protein family.</text>
</comment>
<evidence type="ECO:0000256" key="5">
    <source>
        <dbReference type="ARBA" id="ARBA00022759"/>
    </source>
</evidence>
<dbReference type="Pfam" id="PF09827">
    <property type="entry name" value="CRISPR_Cas2"/>
    <property type="match status" value="1"/>
</dbReference>
<dbReference type="CDD" id="cd09725">
    <property type="entry name" value="Cas2_I_II_III"/>
    <property type="match status" value="1"/>
</dbReference>
<dbReference type="NCBIfam" id="TIGR01573">
    <property type="entry name" value="cas2"/>
    <property type="match status" value="1"/>
</dbReference>
<dbReference type="EC" id="3.1.-.-" evidence="9"/>
<evidence type="ECO:0000256" key="2">
    <source>
        <dbReference type="ARBA" id="ARBA00009959"/>
    </source>
</evidence>
<dbReference type="EMBL" id="CP032321">
    <property type="protein sequence ID" value="QCN95918.1"/>
    <property type="molecule type" value="Genomic_DNA"/>
</dbReference>
<dbReference type="RefSeq" id="WP_137115630.1">
    <property type="nucleotide sequence ID" value="NZ_CP032321.1"/>
</dbReference>
<feature type="binding site" evidence="9">
    <location>
        <position position="8"/>
    </location>
    <ligand>
        <name>Mg(2+)</name>
        <dbReference type="ChEBI" id="CHEBI:18420"/>
        <note>catalytic</note>
    </ligand>
</feature>
<organism evidence="11 12">
    <name type="scientific">Azospirillum argentinense</name>
    <dbReference type="NCBI Taxonomy" id="2970906"/>
    <lineage>
        <taxon>Bacteria</taxon>
        <taxon>Pseudomonadati</taxon>
        <taxon>Pseudomonadota</taxon>
        <taxon>Alphaproteobacteria</taxon>
        <taxon>Rhodospirillales</taxon>
        <taxon>Azospirillaceae</taxon>
        <taxon>Azospirillum</taxon>
    </lineage>
</organism>
<dbReference type="GO" id="GO:0046872">
    <property type="term" value="F:metal ion binding"/>
    <property type="evidence" value="ECO:0007669"/>
    <property type="project" value="UniProtKB-UniRule"/>
</dbReference>
<keyword evidence="7 9" id="KW-0460">Magnesium</keyword>
<dbReference type="HAMAP" id="MF_01471">
    <property type="entry name" value="Cas2"/>
    <property type="match status" value="1"/>
</dbReference>
<keyword evidence="5 9" id="KW-0255">Endonuclease</keyword>
<dbReference type="PANTHER" id="PTHR34405:SF3">
    <property type="entry name" value="CRISPR-ASSOCIATED ENDORIBONUCLEASE CAS2 3"/>
    <property type="match status" value="1"/>
</dbReference>
<keyword evidence="6 9" id="KW-0378">Hydrolase</keyword>
<comment type="cofactor">
    <cofactor evidence="1 9">
        <name>Mg(2+)</name>
        <dbReference type="ChEBI" id="CHEBI:18420"/>
    </cofactor>
</comment>
<dbReference type="InterPro" id="IPR021127">
    <property type="entry name" value="CRISPR_associated_Cas2"/>
</dbReference>
<evidence type="ECO:0000256" key="4">
    <source>
        <dbReference type="ARBA" id="ARBA00022723"/>
    </source>
</evidence>
<dbReference type="GO" id="GO:0004521">
    <property type="term" value="F:RNA endonuclease activity"/>
    <property type="evidence" value="ECO:0007669"/>
    <property type="project" value="UniProtKB-UniRule"/>
</dbReference>
<dbReference type="GO" id="GO:0016787">
    <property type="term" value="F:hydrolase activity"/>
    <property type="evidence" value="ECO:0007669"/>
    <property type="project" value="UniProtKB-KW"/>
</dbReference>
<evidence type="ECO:0000256" key="8">
    <source>
        <dbReference type="ARBA" id="ARBA00023118"/>
    </source>
</evidence>
<dbReference type="GO" id="GO:0043571">
    <property type="term" value="P:maintenance of CRISPR repeat elements"/>
    <property type="evidence" value="ECO:0007669"/>
    <property type="project" value="UniProtKB-UniRule"/>
</dbReference>
<evidence type="ECO:0000313" key="12">
    <source>
        <dbReference type="Proteomes" id="UP000298595"/>
    </source>
</evidence>
<dbReference type="PIRSF" id="PIRSF032582">
    <property type="entry name" value="Cas2"/>
    <property type="match status" value="1"/>
</dbReference>
<evidence type="ECO:0000256" key="6">
    <source>
        <dbReference type="ARBA" id="ARBA00022801"/>
    </source>
</evidence>
<name>A0A4D8PJW1_9PROT</name>
<accession>A0A4D8PJW1</accession>
<protein>
    <recommendedName>
        <fullName evidence="9">CRISPR-associated endoribonuclease Cas2</fullName>
        <ecNumber evidence="9">3.1.-.-</ecNumber>
    </recommendedName>
</protein>
<evidence type="ECO:0000313" key="11">
    <source>
        <dbReference type="EMBL" id="QCN95918.1"/>
    </source>
</evidence>
<gene>
    <name evidence="9 11" type="primary">cas2</name>
    <name evidence="11" type="ORF">D3093_11960</name>
</gene>
<evidence type="ECO:0000256" key="10">
    <source>
        <dbReference type="PIRNR" id="PIRNR032582"/>
    </source>
</evidence>
<evidence type="ECO:0000256" key="7">
    <source>
        <dbReference type="ARBA" id="ARBA00022842"/>
    </source>
</evidence>
<comment type="subunit">
    <text evidence="9">Homodimer, forms a heterotetramer with a Cas1 homodimer.</text>
</comment>